<dbReference type="Gene3D" id="3.40.50.300">
    <property type="entry name" value="P-loop containing nucleotide triphosphate hydrolases"/>
    <property type="match status" value="1"/>
</dbReference>
<evidence type="ECO:0008006" key="4">
    <source>
        <dbReference type="Google" id="ProtNLM"/>
    </source>
</evidence>
<name>A0ABP8P9D0_9MICO</name>
<evidence type="ECO:0000313" key="3">
    <source>
        <dbReference type="Proteomes" id="UP001500731"/>
    </source>
</evidence>
<dbReference type="Proteomes" id="UP001500731">
    <property type="component" value="Unassembled WGS sequence"/>
</dbReference>
<reference evidence="3" key="1">
    <citation type="journal article" date="2019" name="Int. J. Syst. Evol. Microbiol.">
        <title>The Global Catalogue of Microorganisms (GCM) 10K type strain sequencing project: providing services to taxonomists for standard genome sequencing and annotation.</title>
        <authorList>
            <consortium name="The Broad Institute Genomics Platform"/>
            <consortium name="The Broad Institute Genome Sequencing Center for Infectious Disease"/>
            <person name="Wu L."/>
            <person name="Ma J."/>
        </authorList>
    </citation>
    <scope>NUCLEOTIDE SEQUENCE [LARGE SCALE GENOMIC DNA]</scope>
    <source>
        <strain evidence="3">JCM 17839</strain>
    </source>
</reference>
<evidence type="ECO:0000313" key="2">
    <source>
        <dbReference type="EMBL" id="GAA4483972.1"/>
    </source>
</evidence>
<dbReference type="EMBL" id="BAABGP010000010">
    <property type="protein sequence ID" value="GAA4483972.1"/>
    <property type="molecule type" value="Genomic_DNA"/>
</dbReference>
<sequence length="270" mass="30303">MTDQSVLELFGDIVEGEPEQAGVAERRAPAGSPRRWKSKGSRTRRGYTIHAYVGANGHGKSLAMMHDTKLSIDRGRPILSTVKVLDPRTGDTYAGYEPFRRWDQLLSFSDGDVLMDEVIGIAASEAGKSLPKEVQLFLNQLRRRDILLRWTAPSWSRANIVLREVTQAVTVCRGFMPRIENRGDDTRVWGSNRLFRWTTYDSMDFTTWSDNKEAKLKGKANAWMWRPGSWAEGAYDTFDSVDHVDSGEGICLNCGGDRPKLIRPACTCAA</sequence>
<comment type="caution">
    <text evidence="2">The sequence shown here is derived from an EMBL/GenBank/DDBJ whole genome shotgun (WGS) entry which is preliminary data.</text>
</comment>
<accession>A0ABP8P9D0</accession>
<feature type="region of interest" description="Disordered" evidence="1">
    <location>
        <begin position="18"/>
        <end position="41"/>
    </location>
</feature>
<dbReference type="InterPro" id="IPR027417">
    <property type="entry name" value="P-loop_NTPase"/>
</dbReference>
<organism evidence="2 3">
    <name type="scientific">Microbacterium panaciterrae</name>
    <dbReference type="NCBI Taxonomy" id="985759"/>
    <lineage>
        <taxon>Bacteria</taxon>
        <taxon>Bacillati</taxon>
        <taxon>Actinomycetota</taxon>
        <taxon>Actinomycetes</taxon>
        <taxon>Micrococcales</taxon>
        <taxon>Microbacteriaceae</taxon>
        <taxon>Microbacterium</taxon>
    </lineage>
</organism>
<protein>
    <recommendedName>
        <fullName evidence="4">Zona occludens toxin N-terminal domain-containing protein</fullName>
    </recommendedName>
</protein>
<proteinExistence type="predicted"/>
<keyword evidence="3" id="KW-1185">Reference proteome</keyword>
<gene>
    <name evidence="2" type="ORF">GCM10023171_16270</name>
</gene>
<evidence type="ECO:0000256" key="1">
    <source>
        <dbReference type="SAM" id="MobiDB-lite"/>
    </source>
</evidence>